<evidence type="ECO:0000256" key="1">
    <source>
        <dbReference type="ARBA" id="ARBA00004167"/>
    </source>
</evidence>
<evidence type="ECO:0000256" key="11">
    <source>
        <dbReference type="ARBA" id="ARBA00023136"/>
    </source>
</evidence>
<protein>
    <recommendedName>
        <fullName evidence="17">Receptor-like serine/threonine-protein kinase</fullName>
        <ecNumber evidence="17">2.7.11.1</ecNumber>
    </recommendedName>
</protein>
<feature type="transmembrane region" description="Helical" evidence="18">
    <location>
        <begin position="83"/>
        <end position="105"/>
    </location>
</feature>
<keyword evidence="14" id="KW-0325">Glycoprotein</keyword>
<dbReference type="CDD" id="cd00028">
    <property type="entry name" value="B_lectin"/>
    <property type="match status" value="1"/>
</dbReference>
<feature type="transmembrane region" description="Helical" evidence="18">
    <location>
        <begin position="475"/>
        <end position="498"/>
    </location>
</feature>
<feature type="domain" description="Protein kinase" evidence="20">
    <location>
        <begin position="487"/>
        <end position="735"/>
    </location>
</feature>
<evidence type="ECO:0000256" key="10">
    <source>
        <dbReference type="ARBA" id="ARBA00022989"/>
    </source>
</evidence>
<feature type="chain" id="PRO_5041651705" description="Receptor-like serine/threonine-protein kinase" evidence="19">
    <location>
        <begin position="25"/>
        <end position="735"/>
    </location>
</feature>
<evidence type="ECO:0000256" key="8">
    <source>
        <dbReference type="ARBA" id="ARBA00022777"/>
    </source>
</evidence>
<keyword evidence="2 17" id="KW-0723">Serine/threonine-protein kinase</keyword>
<keyword evidence="9 17" id="KW-0067">ATP-binding</keyword>
<organism evidence="23 24">
    <name type="scientific">Escallonia herrerae</name>
    <dbReference type="NCBI Taxonomy" id="1293975"/>
    <lineage>
        <taxon>Eukaryota</taxon>
        <taxon>Viridiplantae</taxon>
        <taxon>Streptophyta</taxon>
        <taxon>Embryophyta</taxon>
        <taxon>Tracheophyta</taxon>
        <taxon>Spermatophyta</taxon>
        <taxon>Magnoliopsida</taxon>
        <taxon>eudicotyledons</taxon>
        <taxon>Gunneridae</taxon>
        <taxon>Pentapetalae</taxon>
        <taxon>asterids</taxon>
        <taxon>campanulids</taxon>
        <taxon>Escalloniales</taxon>
        <taxon>Escalloniaceae</taxon>
        <taxon>Escallonia</taxon>
    </lineage>
</organism>
<dbReference type="Pfam" id="PF08276">
    <property type="entry name" value="PAN_2"/>
    <property type="match status" value="1"/>
</dbReference>
<dbReference type="InterPro" id="IPR036426">
    <property type="entry name" value="Bulb-type_lectin_dom_sf"/>
</dbReference>
<evidence type="ECO:0000256" key="13">
    <source>
        <dbReference type="ARBA" id="ARBA00023170"/>
    </source>
</evidence>
<evidence type="ECO:0000256" key="3">
    <source>
        <dbReference type="ARBA" id="ARBA00022536"/>
    </source>
</evidence>
<keyword evidence="11 18" id="KW-0472">Membrane</keyword>
<dbReference type="EC" id="2.7.11.1" evidence="17"/>
<keyword evidence="5 18" id="KW-0812">Transmembrane</keyword>
<dbReference type="PIRSF" id="PIRSF000641">
    <property type="entry name" value="SRK"/>
    <property type="match status" value="1"/>
</dbReference>
<dbReference type="EMBL" id="JAVXUP010000440">
    <property type="protein sequence ID" value="KAK3027829.1"/>
    <property type="molecule type" value="Genomic_DNA"/>
</dbReference>
<dbReference type="FunFam" id="2.90.10.10:FF:000039">
    <property type="entry name" value="G-type lectin S-receptor-like serine/threonine-protein kinase SD2-5"/>
    <property type="match status" value="1"/>
</dbReference>
<evidence type="ECO:0000256" key="9">
    <source>
        <dbReference type="ARBA" id="ARBA00022840"/>
    </source>
</evidence>
<dbReference type="SUPFAM" id="SSF51110">
    <property type="entry name" value="alpha-D-mannose-specific plant lectins"/>
    <property type="match status" value="1"/>
</dbReference>
<dbReference type="Proteomes" id="UP001188597">
    <property type="component" value="Unassembled WGS sequence"/>
</dbReference>
<dbReference type="Gene3D" id="1.10.510.10">
    <property type="entry name" value="Transferase(Phosphotransferase) domain 1"/>
    <property type="match status" value="1"/>
</dbReference>
<dbReference type="Pfam" id="PF00069">
    <property type="entry name" value="Pkinase"/>
    <property type="match status" value="1"/>
</dbReference>
<evidence type="ECO:0000259" key="21">
    <source>
        <dbReference type="PROSITE" id="PS50927"/>
    </source>
</evidence>
<comment type="subcellular location">
    <subcellularLocation>
        <location evidence="1">Membrane</location>
        <topology evidence="1">Single-pass membrane protein</topology>
    </subcellularLocation>
</comment>
<sequence>MARSCQALLFCTFILVYPSYLISAQTPDYPAANLSTMWIIDNVSSANSTNFSDGSRVRAILLRGTLGPNFACGFFCNGTCDSYLFAIFIVFTGSSGAITFTTVSFPQVVWVANRNNPVRTNATLKLTSDGNLVLRDVDGSLAWSTGTAGRSVAGVHLTDTGNLVLSDVNKSVVWQSFDYPTDCLVHGQKLVSGQKLTASVSNTNWTSGDLYYLSVTDEALFAYLQLNPPVFYYKLFVGYDKRNVEPSYALFEDGSLSLFIYAAEPSKPDRRISIPWAISRQYMRLGSDGHLRVYEWNTQRGWKEVADLLSADFGECIYPMVCGRMGICSRDPGQCTCPGSSSQGTSYFRQVDERQPDLGCSEVTPLICNASQYHKFVELANVTYFTFNLDIGNTDMESCKQACLNNCSCIAALFRYGWNSSRGSCHLPSEVFSLLANEEDKTQYKSSAFIKVQSNPSAQPLAPALKTRKKNFLRILLGSTVGAISLLFLAIGIAAFMFSKTRLASKLGGDYIDQLPGMPTRFSHKDIKAATKNFIKKSFVAEVETIGSIHHVNLVRLIGFCIEKAHSWILIYEFMSNSSLDKWIYHRNKELALNWRCRKKIILDVAKGLAYLHEDCGHKIIQLDIKPQNILLNENYEAKLSDFGLSKLIDRDQSQVMTTMRGTPGYLAPEWLGSVITEKVDVYSFGIVILEITSGRKSFDKLQPDEGKALISFSPMKTCTYSVFSKKSRGKRITR</sequence>
<dbReference type="Gene3D" id="3.30.200.20">
    <property type="entry name" value="Phosphorylase Kinase, domain 1"/>
    <property type="match status" value="1"/>
</dbReference>
<dbReference type="InterPro" id="IPR000719">
    <property type="entry name" value="Prot_kinase_dom"/>
</dbReference>
<keyword evidence="8 17" id="KW-0418">Kinase</keyword>
<comment type="similarity">
    <text evidence="17">Belongs to the protein kinase superfamily. Ser/Thr protein kinase family.</text>
</comment>
<evidence type="ECO:0000259" key="20">
    <source>
        <dbReference type="PROSITE" id="PS50011"/>
    </source>
</evidence>
<dbReference type="GO" id="GO:0004674">
    <property type="term" value="F:protein serine/threonine kinase activity"/>
    <property type="evidence" value="ECO:0007669"/>
    <property type="project" value="UniProtKB-KW"/>
</dbReference>
<keyword evidence="7 17" id="KW-0547">Nucleotide-binding</keyword>
<dbReference type="InterPro" id="IPR003609">
    <property type="entry name" value="Pan_app"/>
</dbReference>
<dbReference type="PROSITE" id="PS50948">
    <property type="entry name" value="PAN"/>
    <property type="match status" value="1"/>
</dbReference>
<evidence type="ECO:0000256" key="15">
    <source>
        <dbReference type="ARBA" id="ARBA00047899"/>
    </source>
</evidence>
<comment type="catalytic activity">
    <reaction evidence="15 17">
        <text>L-threonyl-[protein] + ATP = O-phospho-L-threonyl-[protein] + ADP + H(+)</text>
        <dbReference type="Rhea" id="RHEA:46608"/>
        <dbReference type="Rhea" id="RHEA-COMP:11060"/>
        <dbReference type="Rhea" id="RHEA-COMP:11605"/>
        <dbReference type="ChEBI" id="CHEBI:15378"/>
        <dbReference type="ChEBI" id="CHEBI:30013"/>
        <dbReference type="ChEBI" id="CHEBI:30616"/>
        <dbReference type="ChEBI" id="CHEBI:61977"/>
        <dbReference type="ChEBI" id="CHEBI:456216"/>
        <dbReference type="EC" id="2.7.11.1"/>
    </reaction>
</comment>
<evidence type="ECO:0000313" key="24">
    <source>
        <dbReference type="Proteomes" id="UP001188597"/>
    </source>
</evidence>
<name>A0AA88WKC8_9ASTE</name>
<keyword evidence="3" id="KW-0245">EGF-like domain</keyword>
<dbReference type="InterPro" id="IPR001480">
    <property type="entry name" value="Bulb-type_lectin_dom"/>
</dbReference>
<dbReference type="PROSITE" id="PS50927">
    <property type="entry name" value="BULB_LECTIN"/>
    <property type="match status" value="1"/>
</dbReference>
<dbReference type="AlphaFoldDB" id="A0AA88WKC8"/>
<feature type="signal peptide" evidence="19">
    <location>
        <begin position="1"/>
        <end position="24"/>
    </location>
</feature>
<feature type="domain" description="Bulb-type lectin" evidence="21">
    <location>
        <begin position="51"/>
        <end position="178"/>
    </location>
</feature>
<evidence type="ECO:0000256" key="14">
    <source>
        <dbReference type="ARBA" id="ARBA00023180"/>
    </source>
</evidence>
<dbReference type="CDD" id="cd01098">
    <property type="entry name" value="PAN_AP_plant"/>
    <property type="match status" value="1"/>
</dbReference>
<evidence type="ECO:0000259" key="22">
    <source>
        <dbReference type="PROSITE" id="PS50948"/>
    </source>
</evidence>
<dbReference type="PANTHER" id="PTHR47976:SF30">
    <property type="entry name" value="RECEPTOR-LIKE SERINE_THREONINE-PROTEIN KINASE"/>
    <property type="match status" value="1"/>
</dbReference>
<keyword evidence="4 17" id="KW-0808">Transferase</keyword>
<comment type="caution">
    <text evidence="23">The sequence shown here is derived from an EMBL/GenBank/DDBJ whole genome shotgun (WGS) entry which is preliminary data.</text>
</comment>
<dbReference type="GO" id="GO:0016020">
    <property type="term" value="C:membrane"/>
    <property type="evidence" value="ECO:0007669"/>
    <property type="project" value="UniProtKB-SubCell"/>
</dbReference>
<evidence type="ECO:0000256" key="19">
    <source>
        <dbReference type="SAM" id="SignalP"/>
    </source>
</evidence>
<evidence type="ECO:0000256" key="12">
    <source>
        <dbReference type="ARBA" id="ARBA00023157"/>
    </source>
</evidence>
<evidence type="ECO:0000256" key="17">
    <source>
        <dbReference type="PIRNR" id="PIRNR000641"/>
    </source>
</evidence>
<evidence type="ECO:0000256" key="5">
    <source>
        <dbReference type="ARBA" id="ARBA00022692"/>
    </source>
</evidence>
<reference evidence="23" key="1">
    <citation type="submission" date="2022-12" db="EMBL/GenBank/DDBJ databases">
        <title>Draft genome assemblies for two species of Escallonia (Escalloniales).</title>
        <authorList>
            <person name="Chanderbali A."/>
            <person name="Dervinis C."/>
            <person name="Anghel I."/>
            <person name="Soltis D."/>
            <person name="Soltis P."/>
            <person name="Zapata F."/>
        </authorList>
    </citation>
    <scope>NUCLEOTIDE SEQUENCE</scope>
    <source>
        <strain evidence="23">UCBG64.0493</strain>
        <tissue evidence="23">Leaf</tissue>
    </source>
</reference>
<evidence type="ECO:0000256" key="2">
    <source>
        <dbReference type="ARBA" id="ARBA00022527"/>
    </source>
</evidence>
<dbReference type="Gene3D" id="2.90.10.10">
    <property type="entry name" value="Bulb-type lectin domain"/>
    <property type="match status" value="1"/>
</dbReference>
<dbReference type="Pfam" id="PF01453">
    <property type="entry name" value="B_lectin"/>
    <property type="match status" value="1"/>
</dbReference>
<keyword evidence="24" id="KW-1185">Reference proteome</keyword>
<evidence type="ECO:0000256" key="6">
    <source>
        <dbReference type="ARBA" id="ARBA00022729"/>
    </source>
</evidence>
<dbReference type="PANTHER" id="PTHR47976">
    <property type="entry name" value="G-TYPE LECTIN S-RECEPTOR-LIKE SERINE/THREONINE-PROTEIN KINASE SD2-5"/>
    <property type="match status" value="1"/>
</dbReference>
<evidence type="ECO:0000256" key="7">
    <source>
        <dbReference type="ARBA" id="ARBA00022741"/>
    </source>
</evidence>
<dbReference type="InterPro" id="IPR051343">
    <property type="entry name" value="G-type_lectin_kinases/EP1-like"/>
</dbReference>
<dbReference type="SMART" id="SM00108">
    <property type="entry name" value="B_lectin"/>
    <property type="match status" value="1"/>
</dbReference>
<proteinExistence type="inferred from homology"/>
<evidence type="ECO:0000256" key="4">
    <source>
        <dbReference type="ARBA" id="ARBA00022679"/>
    </source>
</evidence>
<evidence type="ECO:0000256" key="18">
    <source>
        <dbReference type="SAM" id="Phobius"/>
    </source>
</evidence>
<dbReference type="FunFam" id="1.10.510.10:FF:001023">
    <property type="entry name" value="Os07g0541700 protein"/>
    <property type="match status" value="1"/>
</dbReference>
<comment type="catalytic activity">
    <reaction evidence="16 17">
        <text>L-seryl-[protein] + ATP = O-phospho-L-seryl-[protein] + ADP + H(+)</text>
        <dbReference type="Rhea" id="RHEA:17989"/>
        <dbReference type="Rhea" id="RHEA-COMP:9863"/>
        <dbReference type="Rhea" id="RHEA-COMP:11604"/>
        <dbReference type="ChEBI" id="CHEBI:15378"/>
        <dbReference type="ChEBI" id="CHEBI:29999"/>
        <dbReference type="ChEBI" id="CHEBI:30616"/>
        <dbReference type="ChEBI" id="CHEBI:83421"/>
        <dbReference type="ChEBI" id="CHEBI:456216"/>
        <dbReference type="EC" id="2.7.11.1"/>
    </reaction>
</comment>
<dbReference type="PROSITE" id="PS50011">
    <property type="entry name" value="PROTEIN_KINASE_DOM"/>
    <property type="match status" value="1"/>
</dbReference>
<feature type="domain" description="Apple" evidence="22">
    <location>
        <begin position="368"/>
        <end position="448"/>
    </location>
</feature>
<keyword evidence="12" id="KW-1015">Disulfide bond</keyword>
<evidence type="ECO:0000313" key="23">
    <source>
        <dbReference type="EMBL" id="KAK3027829.1"/>
    </source>
</evidence>
<dbReference type="InterPro" id="IPR011009">
    <property type="entry name" value="Kinase-like_dom_sf"/>
</dbReference>
<keyword evidence="13" id="KW-0675">Receptor</keyword>
<dbReference type="InterPro" id="IPR024171">
    <property type="entry name" value="SRK-like_kinase"/>
</dbReference>
<dbReference type="SUPFAM" id="SSF56112">
    <property type="entry name" value="Protein kinase-like (PK-like)"/>
    <property type="match status" value="1"/>
</dbReference>
<dbReference type="SMART" id="SM00220">
    <property type="entry name" value="S_TKc"/>
    <property type="match status" value="1"/>
</dbReference>
<accession>A0AA88WKC8</accession>
<dbReference type="GO" id="GO:0005524">
    <property type="term" value="F:ATP binding"/>
    <property type="evidence" value="ECO:0007669"/>
    <property type="project" value="UniProtKB-KW"/>
</dbReference>
<gene>
    <name evidence="23" type="ORF">RJ639_040579</name>
</gene>
<evidence type="ECO:0000256" key="16">
    <source>
        <dbReference type="ARBA" id="ARBA00048679"/>
    </source>
</evidence>
<keyword evidence="10 18" id="KW-1133">Transmembrane helix</keyword>
<keyword evidence="6 19" id="KW-0732">Signal</keyword>